<keyword evidence="1" id="KW-0175">Coiled coil</keyword>
<name>A0A0F9VJL3_9ZZZZ</name>
<organism evidence="3">
    <name type="scientific">marine sediment metagenome</name>
    <dbReference type="NCBI Taxonomy" id="412755"/>
    <lineage>
        <taxon>unclassified sequences</taxon>
        <taxon>metagenomes</taxon>
        <taxon>ecological metagenomes</taxon>
    </lineage>
</organism>
<evidence type="ECO:0000256" key="1">
    <source>
        <dbReference type="SAM" id="Coils"/>
    </source>
</evidence>
<sequence length="289" mass="33511">MGFRIKHGGIDSIIRLAQIAGAAQDQRRQQAIAVDIAKSLYAEQSRMAVAKFQADAQQEAMKQRYAWEFQKIQMSQENDFLMTEQLRMQEKQDEYNKQSLKEQEFETTMKAIDDADWITDKQKEQFKINAEAKHRMGPGAPQIREQKGMTPMDMMKLQKSAEDSRRDLERDLKHHQEVIDSFSETEGDFYPVWGIRGKGMARKNKEGEWVLASAQDKMALGYSERRIQEILKELGEGSGDPWDVGGVDPNRKRTSYEEMGPPEPFESQFSERSKPTGRIQEDYPYRAWL</sequence>
<feature type="compositionally biased region" description="Basic and acidic residues" evidence="2">
    <location>
        <begin position="269"/>
        <end position="278"/>
    </location>
</feature>
<reference evidence="3" key="1">
    <citation type="journal article" date="2015" name="Nature">
        <title>Complex archaea that bridge the gap between prokaryotes and eukaryotes.</title>
        <authorList>
            <person name="Spang A."/>
            <person name="Saw J.H."/>
            <person name="Jorgensen S.L."/>
            <person name="Zaremba-Niedzwiedzka K."/>
            <person name="Martijn J."/>
            <person name="Lind A.E."/>
            <person name="van Eijk R."/>
            <person name="Schleper C."/>
            <person name="Guy L."/>
            <person name="Ettema T.J."/>
        </authorList>
    </citation>
    <scope>NUCLEOTIDE SEQUENCE</scope>
</reference>
<protein>
    <submittedName>
        <fullName evidence="3">Uncharacterized protein</fullName>
    </submittedName>
</protein>
<evidence type="ECO:0000256" key="2">
    <source>
        <dbReference type="SAM" id="MobiDB-lite"/>
    </source>
</evidence>
<dbReference type="AlphaFoldDB" id="A0A0F9VJL3"/>
<proteinExistence type="predicted"/>
<evidence type="ECO:0000313" key="3">
    <source>
        <dbReference type="EMBL" id="KKN66028.1"/>
    </source>
</evidence>
<comment type="caution">
    <text evidence="3">The sequence shown here is derived from an EMBL/GenBank/DDBJ whole genome shotgun (WGS) entry which is preliminary data.</text>
</comment>
<feature type="coiled-coil region" evidence="1">
    <location>
        <begin position="158"/>
        <end position="185"/>
    </location>
</feature>
<accession>A0A0F9VJL3</accession>
<feature type="region of interest" description="Disordered" evidence="2">
    <location>
        <begin position="235"/>
        <end position="278"/>
    </location>
</feature>
<dbReference type="EMBL" id="LAZR01000511">
    <property type="protein sequence ID" value="KKN66028.1"/>
    <property type="molecule type" value="Genomic_DNA"/>
</dbReference>
<gene>
    <name evidence="3" type="ORF">LCGC14_0475060</name>
</gene>